<dbReference type="EMBL" id="CP134890">
    <property type="protein sequence ID" value="WNM23094.1"/>
    <property type="molecule type" value="Genomic_DNA"/>
</dbReference>
<reference evidence="1 3" key="1">
    <citation type="submission" date="2023-09" db="EMBL/GenBank/DDBJ databases">
        <title>Flavobacterium sp. a novel bacteria isolate from Pepper rhizosphere.</title>
        <authorList>
            <person name="Peng Y."/>
            <person name="Lee J."/>
        </authorList>
    </citation>
    <scope>NUCLEOTIDE SEQUENCE</scope>
    <source>
        <strain evidence="1">PMR2A8</strain>
        <strain evidence="2 3">PMTSA4</strain>
    </source>
</reference>
<protein>
    <recommendedName>
        <fullName evidence="4">Peptidyl-prolyl cis-trans isomerase</fullName>
    </recommendedName>
</protein>
<organism evidence="1">
    <name type="scientific">Flavobacterium capsici</name>
    <dbReference type="NCBI Taxonomy" id="3075618"/>
    <lineage>
        <taxon>Bacteria</taxon>
        <taxon>Pseudomonadati</taxon>
        <taxon>Bacteroidota</taxon>
        <taxon>Flavobacteriia</taxon>
        <taxon>Flavobacteriales</taxon>
        <taxon>Flavobacteriaceae</taxon>
        <taxon>Flavobacterium</taxon>
    </lineage>
</organism>
<keyword evidence="3" id="KW-1185">Reference proteome</keyword>
<dbReference type="EMBL" id="CP134878">
    <property type="protein sequence ID" value="WNM19044.1"/>
    <property type="molecule type" value="Genomic_DNA"/>
</dbReference>
<sequence length="283" mass="33433">MNKAVLILFFSSLLCSCNWFKEEQKPDSIARVGKNYLYKTDIQNIVPKGTSKEDSIIIITSFIDRWATQKLLIEAAERNLDDKKKKEYSSLINQYKIDLYTKAYIEEIVKRSVDTLVTNEELKKYFSENKENFKTNGNLVRLRYINLSKDNPKLQTIKDKFFNFSKKDAKFWDTNSLQFKSFAFNDSIWVDMGQVYDKLPIVNPDNRDELIQPGKKLQILDKDDLYLVKINNVIAKNQLSPFEYIKPTLKEIIVNKRKLELIKKFEKEITEDAIKNKNYEIYK</sequence>
<dbReference type="RefSeq" id="WP_313323559.1">
    <property type="nucleotide sequence ID" value="NZ_CP134878.1"/>
</dbReference>
<dbReference type="SUPFAM" id="SSF109998">
    <property type="entry name" value="Triger factor/SurA peptide-binding domain-like"/>
    <property type="match status" value="1"/>
</dbReference>
<name>A0AA96EV51_9FLAO</name>
<gene>
    <name evidence="2" type="ORF">RN605_06950</name>
    <name evidence="1" type="ORF">RN608_13650</name>
</gene>
<evidence type="ECO:0000313" key="1">
    <source>
        <dbReference type="EMBL" id="WNM19044.1"/>
    </source>
</evidence>
<evidence type="ECO:0000313" key="3">
    <source>
        <dbReference type="Proteomes" id="UP001304515"/>
    </source>
</evidence>
<dbReference type="KEGG" id="fcj:RN605_06950"/>
<dbReference type="PROSITE" id="PS51257">
    <property type="entry name" value="PROKAR_LIPOPROTEIN"/>
    <property type="match status" value="1"/>
</dbReference>
<dbReference type="Proteomes" id="UP001304515">
    <property type="component" value="Chromosome"/>
</dbReference>
<accession>A0AA96F2X3</accession>
<proteinExistence type="predicted"/>
<accession>A0AA96EV51</accession>
<dbReference type="AlphaFoldDB" id="A0AA96EV51"/>
<dbReference type="InterPro" id="IPR027304">
    <property type="entry name" value="Trigger_fact/SurA_dom_sf"/>
</dbReference>
<evidence type="ECO:0008006" key="4">
    <source>
        <dbReference type="Google" id="ProtNLM"/>
    </source>
</evidence>
<evidence type="ECO:0000313" key="2">
    <source>
        <dbReference type="EMBL" id="WNM23094.1"/>
    </source>
</evidence>